<comment type="similarity">
    <text evidence="10">Belongs to the peroxiredoxin family. BCP/PrxQ subfamily.</text>
</comment>
<comment type="function">
    <text evidence="1">Thiol-specific peroxidase that catalyzes the reduction of hydrogen peroxide and organic hydroperoxides to water and alcohols, respectively. Plays a role in cell protection against oxidative stress by detoxifying peroxides and as sensor of hydrogen peroxide-mediated signaling events.</text>
</comment>
<feature type="domain" description="Thioredoxin" evidence="14">
    <location>
        <begin position="4"/>
        <end position="157"/>
    </location>
</feature>
<evidence type="ECO:0000256" key="11">
    <source>
        <dbReference type="ARBA" id="ARBA00042639"/>
    </source>
</evidence>
<dbReference type="SUPFAM" id="SSF52833">
    <property type="entry name" value="Thioredoxin-like"/>
    <property type="match status" value="1"/>
</dbReference>
<evidence type="ECO:0000256" key="3">
    <source>
        <dbReference type="ARBA" id="ARBA00013017"/>
    </source>
</evidence>
<keyword evidence="8" id="KW-0676">Redox-active center</keyword>
<evidence type="ECO:0000256" key="9">
    <source>
        <dbReference type="ARBA" id="ARBA00032824"/>
    </source>
</evidence>
<dbReference type="RefSeq" id="WP_064240395.1">
    <property type="nucleotide sequence ID" value="NZ_LPUX01000050.1"/>
</dbReference>
<dbReference type="GO" id="GO:0034599">
    <property type="term" value="P:cellular response to oxidative stress"/>
    <property type="evidence" value="ECO:0007669"/>
    <property type="project" value="TreeGrafter"/>
</dbReference>
<comment type="subunit">
    <text evidence="2">Monomer.</text>
</comment>
<dbReference type="InterPro" id="IPR013766">
    <property type="entry name" value="Thioredoxin_domain"/>
</dbReference>
<sequence>MAPLRRGDPAPDFELARDGGGSISLSALRGKPVVLFFYPKDDTRSCTVEAISFSGLSQEFASAGVALIGISPDSVKSHDRFTKKHDLTVALAADVEKTVVNAYGVWTEKSMYGRKYMGVERTTFLVDPSGIINRVWEKVRVAGHADEVLAAAKALRTD</sequence>
<dbReference type="PROSITE" id="PS51352">
    <property type="entry name" value="THIOREDOXIN_2"/>
    <property type="match status" value="1"/>
</dbReference>
<protein>
    <recommendedName>
        <fullName evidence="3">thioredoxin-dependent peroxiredoxin</fullName>
        <ecNumber evidence="3">1.11.1.24</ecNumber>
    </recommendedName>
    <alternativeName>
        <fullName evidence="9">Thioredoxin peroxidase</fullName>
    </alternativeName>
    <alternativeName>
        <fullName evidence="11">Thioredoxin-dependent peroxiredoxin Bcp</fullName>
    </alternativeName>
</protein>
<dbReference type="FunFam" id="3.40.30.10:FF:000007">
    <property type="entry name" value="Thioredoxin-dependent thiol peroxidase"/>
    <property type="match status" value="1"/>
</dbReference>
<dbReference type="EMBL" id="LPUX01000050">
    <property type="protein sequence ID" value="OAP42554.1"/>
    <property type="molecule type" value="Genomic_DNA"/>
</dbReference>
<dbReference type="CDD" id="cd03017">
    <property type="entry name" value="PRX_BCP"/>
    <property type="match status" value="1"/>
</dbReference>
<comment type="catalytic activity">
    <reaction evidence="12">
        <text>a hydroperoxide + [thioredoxin]-dithiol = an alcohol + [thioredoxin]-disulfide + H2O</text>
        <dbReference type="Rhea" id="RHEA:62620"/>
        <dbReference type="Rhea" id="RHEA-COMP:10698"/>
        <dbReference type="Rhea" id="RHEA-COMP:10700"/>
        <dbReference type="ChEBI" id="CHEBI:15377"/>
        <dbReference type="ChEBI" id="CHEBI:29950"/>
        <dbReference type="ChEBI" id="CHEBI:30879"/>
        <dbReference type="ChEBI" id="CHEBI:35924"/>
        <dbReference type="ChEBI" id="CHEBI:50058"/>
        <dbReference type="EC" id="1.11.1.24"/>
    </reaction>
</comment>
<dbReference type="PIRSF" id="PIRSF000239">
    <property type="entry name" value="AHPC"/>
    <property type="match status" value="1"/>
</dbReference>
<dbReference type="STRING" id="1472378.AU381_15330"/>
<dbReference type="GO" id="GO:0005737">
    <property type="term" value="C:cytoplasm"/>
    <property type="evidence" value="ECO:0007669"/>
    <property type="project" value="TreeGrafter"/>
</dbReference>
<dbReference type="GO" id="GO:0045454">
    <property type="term" value="P:cell redox homeostasis"/>
    <property type="evidence" value="ECO:0007669"/>
    <property type="project" value="TreeGrafter"/>
</dbReference>
<evidence type="ECO:0000256" key="6">
    <source>
        <dbReference type="ARBA" id="ARBA00023002"/>
    </source>
</evidence>
<dbReference type="GO" id="GO:0008379">
    <property type="term" value="F:thioredoxin peroxidase activity"/>
    <property type="evidence" value="ECO:0007669"/>
    <property type="project" value="TreeGrafter"/>
</dbReference>
<dbReference type="Proteomes" id="UP000094025">
    <property type="component" value="Unassembled WGS sequence"/>
</dbReference>
<evidence type="ECO:0000256" key="8">
    <source>
        <dbReference type="ARBA" id="ARBA00023284"/>
    </source>
</evidence>
<evidence type="ECO:0000256" key="1">
    <source>
        <dbReference type="ARBA" id="ARBA00003330"/>
    </source>
</evidence>
<keyword evidence="7" id="KW-1015">Disulfide bond</keyword>
<dbReference type="Gene3D" id="3.40.30.10">
    <property type="entry name" value="Glutaredoxin"/>
    <property type="match status" value="1"/>
</dbReference>
<keyword evidence="6" id="KW-0560">Oxidoreductase</keyword>
<reference evidence="15 16" key="1">
    <citation type="journal article" date="2016" name="Int. J. Syst. Evol. Microbiol.">
        <title>Ensifer glycinis sp. nov., an novel rhizobial species associated with Glycine spp.</title>
        <authorList>
            <person name="Yan H."/>
            <person name="Yan J."/>
            <person name="Sui X.H."/>
            <person name="Wang E.T."/>
            <person name="Chen W.X."/>
            <person name="Zhang X.X."/>
            <person name="Chen W.F."/>
        </authorList>
    </citation>
    <scope>NUCLEOTIDE SEQUENCE [LARGE SCALE GENOMIC DNA]</scope>
    <source>
        <strain evidence="15 16">CCBAU 23380</strain>
    </source>
</reference>
<evidence type="ECO:0000313" key="15">
    <source>
        <dbReference type="EMBL" id="OAP42554.1"/>
    </source>
</evidence>
<keyword evidence="4" id="KW-0575">Peroxidase</keyword>
<evidence type="ECO:0000256" key="13">
    <source>
        <dbReference type="PIRSR" id="PIRSR000239-1"/>
    </source>
</evidence>
<dbReference type="AlphaFoldDB" id="A0A178Y5D9"/>
<dbReference type="InterPro" id="IPR000866">
    <property type="entry name" value="AhpC/TSA"/>
</dbReference>
<accession>A0A178Y5D9</accession>
<evidence type="ECO:0000256" key="5">
    <source>
        <dbReference type="ARBA" id="ARBA00022862"/>
    </source>
</evidence>
<dbReference type="PANTHER" id="PTHR42801:SF4">
    <property type="entry name" value="AHPC_TSA FAMILY PROTEIN"/>
    <property type="match status" value="1"/>
</dbReference>
<dbReference type="InterPro" id="IPR050924">
    <property type="entry name" value="Peroxiredoxin_BCP/PrxQ"/>
</dbReference>
<evidence type="ECO:0000256" key="7">
    <source>
        <dbReference type="ARBA" id="ARBA00023157"/>
    </source>
</evidence>
<keyword evidence="16" id="KW-1185">Reference proteome</keyword>
<evidence type="ECO:0000256" key="2">
    <source>
        <dbReference type="ARBA" id="ARBA00011245"/>
    </source>
</evidence>
<keyword evidence="5" id="KW-0049">Antioxidant</keyword>
<dbReference type="PANTHER" id="PTHR42801">
    <property type="entry name" value="THIOREDOXIN-DEPENDENT PEROXIDE REDUCTASE"/>
    <property type="match status" value="1"/>
</dbReference>
<dbReference type="InterPro" id="IPR024706">
    <property type="entry name" value="Peroxiredoxin_AhpC-typ"/>
</dbReference>
<dbReference type="EC" id="1.11.1.24" evidence="3"/>
<comment type="caution">
    <text evidence="15">The sequence shown here is derived from an EMBL/GenBank/DDBJ whole genome shotgun (WGS) entry which is preliminary data.</text>
</comment>
<organism evidence="15 16">
    <name type="scientific">Sinorhizobium glycinis</name>
    <dbReference type="NCBI Taxonomy" id="1472378"/>
    <lineage>
        <taxon>Bacteria</taxon>
        <taxon>Pseudomonadati</taxon>
        <taxon>Pseudomonadota</taxon>
        <taxon>Alphaproteobacteria</taxon>
        <taxon>Hyphomicrobiales</taxon>
        <taxon>Rhizobiaceae</taxon>
        <taxon>Sinorhizobium/Ensifer group</taxon>
        <taxon>Sinorhizobium</taxon>
    </lineage>
</organism>
<name>A0A178Y5D9_9HYPH</name>
<evidence type="ECO:0000259" key="14">
    <source>
        <dbReference type="PROSITE" id="PS51352"/>
    </source>
</evidence>
<evidence type="ECO:0000313" key="16">
    <source>
        <dbReference type="Proteomes" id="UP000094025"/>
    </source>
</evidence>
<proteinExistence type="inferred from homology"/>
<dbReference type="OrthoDB" id="9812811at2"/>
<evidence type="ECO:0000256" key="12">
    <source>
        <dbReference type="ARBA" id="ARBA00049091"/>
    </source>
</evidence>
<gene>
    <name evidence="15" type="ORF">AU381_15330</name>
</gene>
<dbReference type="Pfam" id="PF00578">
    <property type="entry name" value="AhpC-TSA"/>
    <property type="match status" value="1"/>
</dbReference>
<dbReference type="InterPro" id="IPR036249">
    <property type="entry name" value="Thioredoxin-like_sf"/>
</dbReference>
<evidence type="ECO:0000256" key="10">
    <source>
        <dbReference type="ARBA" id="ARBA00038489"/>
    </source>
</evidence>
<feature type="active site" description="Cysteine sulfenic acid (-SOH) intermediate; for peroxidase activity" evidence="13">
    <location>
        <position position="46"/>
    </location>
</feature>
<evidence type="ECO:0000256" key="4">
    <source>
        <dbReference type="ARBA" id="ARBA00022559"/>
    </source>
</evidence>